<evidence type="ECO:0008006" key="4">
    <source>
        <dbReference type="Google" id="ProtNLM"/>
    </source>
</evidence>
<dbReference type="Pfam" id="PF04307">
    <property type="entry name" value="YdjM"/>
    <property type="match status" value="1"/>
</dbReference>
<dbReference type="OrthoDB" id="241062at2157"/>
<evidence type="ECO:0000313" key="2">
    <source>
        <dbReference type="EMBL" id="ADB60173.1"/>
    </source>
</evidence>
<keyword evidence="1" id="KW-1133">Transmembrane helix</keyword>
<keyword evidence="1" id="KW-0472">Membrane</keyword>
<dbReference type="KEGG" id="htu:Htur_1283"/>
<name>D2RPD9_HALTV</name>
<evidence type="ECO:0000256" key="1">
    <source>
        <dbReference type="SAM" id="Phobius"/>
    </source>
</evidence>
<dbReference type="HOGENOM" id="CLU_134822_0_0_2"/>
<proteinExistence type="predicted"/>
<keyword evidence="1" id="KW-0812">Transmembrane</keyword>
<feature type="transmembrane region" description="Helical" evidence="1">
    <location>
        <begin position="70"/>
        <end position="87"/>
    </location>
</feature>
<dbReference type="eggNOG" id="arCOG02856">
    <property type="taxonomic scope" value="Archaea"/>
</dbReference>
<feature type="transmembrane region" description="Helical" evidence="1">
    <location>
        <begin position="94"/>
        <end position="114"/>
    </location>
</feature>
<reference evidence="2 3" key="1">
    <citation type="journal article" date="2010" name="Stand. Genomic Sci.">
        <title>Complete genome sequence of Haloterrigena turkmenica type strain (4k).</title>
        <authorList>
            <person name="Saunders E."/>
            <person name="Tindall B.J."/>
            <person name="Fahnrich R."/>
            <person name="Lapidus A."/>
            <person name="Copeland A."/>
            <person name="Del Rio T.G."/>
            <person name="Lucas S."/>
            <person name="Chen F."/>
            <person name="Tice H."/>
            <person name="Cheng J.F."/>
            <person name="Han C."/>
            <person name="Detter J.C."/>
            <person name="Bruce D."/>
            <person name="Goodwin L."/>
            <person name="Chain P."/>
            <person name="Pitluck S."/>
            <person name="Pati A."/>
            <person name="Ivanova N."/>
            <person name="Mavromatis K."/>
            <person name="Chen A."/>
            <person name="Palaniappan K."/>
            <person name="Land M."/>
            <person name="Hauser L."/>
            <person name="Chang Y.J."/>
            <person name="Jeffries C.D."/>
            <person name="Brettin T."/>
            <person name="Rohde M."/>
            <person name="Goker M."/>
            <person name="Bristow J."/>
            <person name="Eisen J.A."/>
            <person name="Markowitz V."/>
            <person name="Hugenholtz P."/>
            <person name="Klenk H.P."/>
            <person name="Kyrpides N.C."/>
        </authorList>
    </citation>
    <scope>NUCLEOTIDE SEQUENCE [LARGE SCALE GENOMIC DNA]</scope>
    <source>
        <strain evidence="3">ATCC 51198 / DSM 5511 / JCM 9101 / NCIMB 13204 / VKM B-1734 / 4k</strain>
    </source>
</reference>
<accession>D2RPD9</accession>
<dbReference type="AlphaFoldDB" id="D2RPD9"/>
<gene>
    <name evidence="2" type="ordered locus">Htur_1283</name>
</gene>
<sequence length="181" mass="19684">MIDVADGLTHVLIAYALATLLSVRYPWITARLATVAMVGGMLPDLNRLKWVVPPETVEAAIGASFSWRPMHSVGGVAVVICIASLTVRAEYRRAVALLLALGALSHLVLDLLLVPPAGTYQYLWPLTSAEVVFPGFYSSRDRWVAPVAILLALAARSVVRRHSRSRSLERESRESPMPADG</sequence>
<dbReference type="InterPro" id="IPR007404">
    <property type="entry name" value="YdjM-like"/>
</dbReference>
<feature type="transmembrane region" description="Helical" evidence="1">
    <location>
        <begin position="143"/>
        <end position="159"/>
    </location>
</feature>
<protein>
    <recommendedName>
        <fullName evidence="4">Membrane-bound metal-dependent hydrolase</fullName>
    </recommendedName>
</protein>
<dbReference type="EMBL" id="CP001860">
    <property type="protein sequence ID" value="ADB60173.1"/>
    <property type="molecule type" value="Genomic_DNA"/>
</dbReference>
<dbReference type="Proteomes" id="UP000001903">
    <property type="component" value="Chromosome"/>
</dbReference>
<feature type="transmembrane region" description="Helical" evidence="1">
    <location>
        <begin position="7"/>
        <end position="27"/>
    </location>
</feature>
<organism evidence="2 3">
    <name type="scientific">Haloterrigena turkmenica (strain ATCC 51198 / DSM 5511 / JCM 9101 / NCIMB 13204 / VKM B-1734 / 4k)</name>
    <name type="common">Halococcus turkmenicus</name>
    <dbReference type="NCBI Taxonomy" id="543526"/>
    <lineage>
        <taxon>Archaea</taxon>
        <taxon>Methanobacteriati</taxon>
        <taxon>Methanobacteriota</taxon>
        <taxon>Stenosarchaea group</taxon>
        <taxon>Halobacteria</taxon>
        <taxon>Halobacteriales</taxon>
        <taxon>Natrialbaceae</taxon>
        <taxon>Haloterrigena</taxon>
    </lineage>
</organism>
<keyword evidence="3" id="KW-1185">Reference proteome</keyword>
<evidence type="ECO:0000313" key="3">
    <source>
        <dbReference type="Proteomes" id="UP000001903"/>
    </source>
</evidence>
<dbReference type="STRING" id="543526.Htur_1283"/>